<reference evidence="1" key="1">
    <citation type="submission" date="2014-09" db="EMBL/GenBank/DDBJ databases">
        <authorList>
            <person name="Magalhaes I.L.F."/>
            <person name="Oliveira U."/>
            <person name="Santos F.R."/>
            <person name="Vidigal T.H.D.A."/>
            <person name="Brescovit A.D."/>
            <person name="Santos A.J."/>
        </authorList>
    </citation>
    <scope>NUCLEOTIDE SEQUENCE</scope>
    <source>
        <tissue evidence="1">Shoot tissue taken approximately 20 cm above the soil surface</tissue>
    </source>
</reference>
<name>A0A0A8YXV2_ARUDO</name>
<dbReference type="AlphaFoldDB" id="A0A0A8YXV2"/>
<evidence type="ECO:0000313" key="1">
    <source>
        <dbReference type="EMBL" id="JAD31969.1"/>
    </source>
</evidence>
<dbReference type="EMBL" id="GBRH01265926">
    <property type="protein sequence ID" value="JAD31969.1"/>
    <property type="molecule type" value="Transcribed_RNA"/>
</dbReference>
<sequence length="36" mass="3853">MPQLSECNVSNRGNPDNVCGSWASMDCFSTTELSTA</sequence>
<accession>A0A0A8YXV2</accession>
<protein>
    <submittedName>
        <fullName evidence="1">Uncharacterized protein</fullName>
    </submittedName>
</protein>
<reference evidence="1" key="2">
    <citation type="journal article" date="2015" name="Data Brief">
        <title>Shoot transcriptome of the giant reed, Arundo donax.</title>
        <authorList>
            <person name="Barrero R.A."/>
            <person name="Guerrero F.D."/>
            <person name="Moolhuijzen P."/>
            <person name="Goolsby J.A."/>
            <person name="Tidwell J."/>
            <person name="Bellgard S.E."/>
            <person name="Bellgard M.I."/>
        </authorList>
    </citation>
    <scope>NUCLEOTIDE SEQUENCE</scope>
    <source>
        <tissue evidence="1">Shoot tissue taken approximately 20 cm above the soil surface</tissue>
    </source>
</reference>
<organism evidence="1">
    <name type="scientific">Arundo donax</name>
    <name type="common">Giant reed</name>
    <name type="synonym">Donax arundinaceus</name>
    <dbReference type="NCBI Taxonomy" id="35708"/>
    <lineage>
        <taxon>Eukaryota</taxon>
        <taxon>Viridiplantae</taxon>
        <taxon>Streptophyta</taxon>
        <taxon>Embryophyta</taxon>
        <taxon>Tracheophyta</taxon>
        <taxon>Spermatophyta</taxon>
        <taxon>Magnoliopsida</taxon>
        <taxon>Liliopsida</taxon>
        <taxon>Poales</taxon>
        <taxon>Poaceae</taxon>
        <taxon>PACMAD clade</taxon>
        <taxon>Arundinoideae</taxon>
        <taxon>Arundineae</taxon>
        <taxon>Arundo</taxon>
    </lineage>
</organism>
<proteinExistence type="predicted"/>